<dbReference type="Proteomes" id="UP001341840">
    <property type="component" value="Unassembled WGS sequence"/>
</dbReference>
<evidence type="ECO:0000313" key="1">
    <source>
        <dbReference type="EMBL" id="MED6225205.1"/>
    </source>
</evidence>
<dbReference type="EMBL" id="JASCZI010273687">
    <property type="protein sequence ID" value="MED6225205.1"/>
    <property type="molecule type" value="Genomic_DNA"/>
</dbReference>
<keyword evidence="2" id="KW-1185">Reference proteome</keyword>
<protein>
    <submittedName>
        <fullName evidence="1">Uncharacterized protein</fullName>
    </submittedName>
</protein>
<accession>A0ABU6ZTJ2</accession>
<organism evidence="1 2">
    <name type="scientific">Stylosanthes scabra</name>
    <dbReference type="NCBI Taxonomy" id="79078"/>
    <lineage>
        <taxon>Eukaryota</taxon>
        <taxon>Viridiplantae</taxon>
        <taxon>Streptophyta</taxon>
        <taxon>Embryophyta</taxon>
        <taxon>Tracheophyta</taxon>
        <taxon>Spermatophyta</taxon>
        <taxon>Magnoliopsida</taxon>
        <taxon>eudicotyledons</taxon>
        <taxon>Gunneridae</taxon>
        <taxon>Pentapetalae</taxon>
        <taxon>rosids</taxon>
        <taxon>fabids</taxon>
        <taxon>Fabales</taxon>
        <taxon>Fabaceae</taxon>
        <taxon>Papilionoideae</taxon>
        <taxon>50 kb inversion clade</taxon>
        <taxon>dalbergioids sensu lato</taxon>
        <taxon>Dalbergieae</taxon>
        <taxon>Pterocarpus clade</taxon>
        <taxon>Stylosanthes</taxon>
    </lineage>
</organism>
<comment type="caution">
    <text evidence="1">The sequence shown here is derived from an EMBL/GenBank/DDBJ whole genome shotgun (WGS) entry which is preliminary data.</text>
</comment>
<evidence type="ECO:0000313" key="2">
    <source>
        <dbReference type="Proteomes" id="UP001341840"/>
    </source>
</evidence>
<proteinExistence type="predicted"/>
<sequence>MQKRRLHKEESMRSGETELYSSDWSELGLFRKMNSMSTTFMLKTSSGSKRFYEEFTSEDQCAEILLMLSILTSCHYFDHNLSYRVTARPRTQMAQPRHPLLNDEVYVEGTGARWTWRGRTIACCALNLKAKKGISSQDDAYK</sequence>
<reference evidence="1 2" key="1">
    <citation type="journal article" date="2023" name="Plants (Basel)">
        <title>Bridging the Gap: Combining Genomics and Transcriptomics Approaches to Understand Stylosanthes scabra, an Orphan Legume from the Brazilian Caatinga.</title>
        <authorList>
            <person name="Ferreira-Neto J.R.C."/>
            <person name="da Silva M.D."/>
            <person name="Binneck E."/>
            <person name="de Melo N.F."/>
            <person name="da Silva R.H."/>
            <person name="de Melo A.L.T.M."/>
            <person name="Pandolfi V."/>
            <person name="Bustamante F.O."/>
            <person name="Brasileiro-Vidal A.C."/>
            <person name="Benko-Iseppon A.M."/>
        </authorList>
    </citation>
    <scope>NUCLEOTIDE SEQUENCE [LARGE SCALE GENOMIC DNA]</scope>
    <source>
        <tissue evidence="1">Leaves</tissue>
    </source>
</reference>
<name>A0ABU6ZTJ2_9FABA</name>
<gene>
    <name evidence="1" type="ORF">PIB30_091464</name>
</gene>